<dbReference type="Pfam" id="PF01904">
    <property type="entry name" value="DUF72"/>
    <property type="match status" value="1"/>
</dbReference>
<sequence>MSEAITYIGCAGWSLNAQVATHFPIVGTHLARYAQVFSAVEINTSFYREHQAKTYERWAHSVPEHFLFSVKLPRSITHEHRLVNVDALIQRFAEQTSALADKLGCVLVQLPPSLAFEPRHADAFFVQLRSAISAAIVCEPRHESWFAPEARALLTLYDIDYVRAHPKPVPNLDLEPPRSTLYIRLHGAPVMYYSAYSAAYIDGLAQRIREVRADGYTIWCIFDNTAQGHAVPNALHLMNRLAQHATETR</sequence>
<dbReference type="SUPFAM" id="SSF117396">
    <property type="entry name" value="TM1631-like"/>
    <property type="match status" value="1"/>
</dbReference>
<dbReference type="Gene3D" id="3.20.20.410">
    <property type="entry name" value="Protein of unknown function UPF0759"/>
    <property type="match status" value="1"/>
</dbReference>
<dbReference type="PANTHER" id="PTHR30348">
    <property type="entry name" value="UNCHARACTERIZED PROTEIN YECE"/>
    <property type="match status" value="1"/>
</dbReference>
<organism evidence="1 2">
    <name type="scientific">Paenalcaligenes hominis</name>
    <dbReference type="NCBI Taxonomy" id="643674"/>
    <lineage>
        <taxon>Bacteria</taxon>
        <taxon>Pseudomonadati</taxon>
        <taxon>Pseudomonadota</taxon>
        <taxon>Betaproteobacteria</taxon>
        <taxon>Burkholderiales</taxon>
        <taxon>Alcaligenaceae</taxon>
        <taxon>Paenalcaligenes</taxon>
    </lineage>
</organism>
<name>A0A1U9JXB4_9BURK</name>
<accession>A0A1U9JXB4</accession>
<gene>
    <name evidence="1" type="ORF">PAEH1_00425</name>
</gene>
<dbReference type="STRING" id="643674.PAEH1_00425"/>
<dbReference type="InterPro" id="IPR036520">
    <property type="entry name" value="UPF0759_sf"/>
</dbReference>
<dbReference type="EMBL" id="CP019697">
    <property type="protein sequence ID" value="AQS50391.1"/>
    <property type="molecule type" value="Genomic_DNA"/>
</dbReference>
<dbReference type="InterPro" id="IPR002763">
    <property type="entry name" value="DUF72"/>
</dbReference>
<dbReference type="KEGG" id="phn:PAEH1_00425"/>
<dbReference type="PANTHER" id="PTHR30348:SF14">
    <property type="entry name" value="BLR8050 PROTEIN"/>
    <property type="match status" value="1"/>
</dbReference>
<evidence type="ECO:0000313" key="2">
    <source>
        <dbReference type="Proteomes" id="UP000189369"/>
    </source>
</evidence>
<dbReference type="Proteomes" id="UP000189369">
    <property type="component" value="Chromosome"/>
</dbReference>
<dbReference type="OrthoDB" id="9780310at2"/>
<protein>
    <recommendedName>
        <fullName evidence="3">DUF72 domain-containing protein</fullName>
    </recommendedName>
</protein>
<proteinExistence type="predicted"/>
<evidence type="ECO:0008006" key="3">
    <source>
        <dbReference type="Google" id="ProtNLM"/>
    </source>
</evidence>
<dbReference type="AlphaFoldDB" id="A0A1U9JXB4"/>
<reference evidence="1 2" key="1">
    <citation type="submission" date="2017-01" db="EMBL/GenBank/DDBJ databases">
        <title>Complete Genome Sequence of Paenalcaligenes hominis, Isolated from a paraplegic Patient with neurogenic bladder.</title>
        <authorList>
            <person name="Mukhopadhyay R."/>
            <person name="Joaquin J."/>
            <person name="Hogue R."/>
            <person name="Kilaru A."/>
            <person name="Jospin G."/>
            <person name="Mars K."/>
            <person name="Eisen J.A."/>
            <person name="Chaturvedi V."/>
        </authorList>
    </citation>
    <scope>NUCLEOTIDE SEQUENCE [LARGE SCALE GENOMIC DNA]</scope>
    <source>
        <strain evidence="1 2">15S00501</strain>
    </source>
</reference>
<evidence type="ECO:0000313" key="1">
    <source>
        <dbReference type="EMBL" id="AQS50391.1"/>
    </source>
</evidence>